<protein>
    <recommendedName>
        <fullName evidence="8">HTH crp-type domain-containing protein</fullName>
    </recommendedName>
</protein>
<evidence type="ECO:0000259" key="5">
    <source>
        <dbReference type="PROSITE" id="PS51063"/>
    </source>
</evidence>
<dbReference type="RefSeq" id="WP_048929960.1">
    <property type="nucleotide sequence ID" value="NZ_KQ235878.1"/>
</dbReference>
<dbReference type="CDD" id="cd00092">
    <property type="entry name" value="HTH_CRP"/>
    <property type="match status" value="1"/>
</dbReference>
<evidence type="ECO:0000256" key="2">
    <source>
        <dbReference type="ARBA" id="ARBA00023125"/>
    </source>
</evidence>
<dbReference type="InterPro" id="IPR036390">
    <property type="entry name" value="WH_DNA-bd_sf"/>
</dbReference>
<dbReference type="Gene3D" id="2.60.120.10">
    <property type="entry name" value="Jelly Rolls"/>
    <property type="match status" value="1"/>
</dbReference>
<dbReference type="PATRIC" id="fig|742734.4.peg.2693"/>
<evidence type="ECO:0000259" key="4">
    <source>
        <dbReference type="PROSITE" id="PS50042"/>
    </source>
</evidence>
<keyword evidence="3" id="KW-0804">Transcription</keyword>
<dbReference type="AlphaFoldDB" id="A0A0J9C5R6"/>
<dbReference type="InterPro" id="IPR012318">
    <property type="entry name" value="HTH_CRP"/>
</dbReference>
<dbReference type="PROSITE" id="PS50042">
    <property type="entry name" value="CNMP_BINDING_3"/>
    <property type="match status" value="1"/>
</dbReference>
<proteinExistence type="predicted"/>
<dbReference type="Gene3D" id="1.10.10.10">
    <property type="entry name" value="Winged helix-like DNA-binding domain superfamily/Winged helix DNA-binding domain"/>
    <property type="match status" value="1"/>
</dbReference>
<evidence type="ECO:0000256" key="3">
    <source>
        <dbReference type="ARBA" id="ARBA00023163"/>
    </source>
</evidence>
<evidence type="ECO:0000256" key="1">
    <source>
        <dbReference type="ARBA" id="ARBA00023015"/>
    </source>
</evidence>
<dbReference type="EMBL" id="ADLK01000020">
    <property type="protein sequence ID" value="KMW19771.1"/>
    <property type="molecule type" value="Genomic_DNA"/>
</dbReference>
<dbReference type="Pfam" id="PF13545">
    <property type="entry name" value="HTH_Crp_2"/>
    <property type="match status" value="1"/>
</dbReference>
<feature type="domain" description="HTH crp-type" evidence="5">
    <location>
        <begin position="154"/>
        <end position="220"/>
    </location>
</feature>
<keyword evidence="1" id="KW-0805">Transcription regulation</keyword>
<dbReference type="SMART" id="SM00419">
    <property type="entry name" value="HTH_CRP"/>
    <property type="match status" value="1"/>
</dbReference>
<comment type="caution">
    <text evidence="6">The sequence shown here is derived from an EMBL/GenBank/DDBJ whole genome shotgun (WGS) entry which is preliminary data.</text>
</comment>
<accession>A0A0J9C5R6</accession>
<sequence>MSTVSYNITETLKTSYPFWDHLSPGQKDQLVSCSHIRAYSPGSFIHSRSEECLGVILVLSGQVRTYIQSEEGREVTLFRLGAEDVCTLSAACMMQEITFDIFIEAVEESTLLITTAACIHRLMEDNIYTENYIYRRTAERFSDVMWSMGQLLFSSFDKRLAAYLADEQVKSRTNTISTTHEQVAKNLGTAREVVSRMLKYFEKEGIVSLGRGTITVVDTRKLRKLLA</sequence>
<evidence type="ECO:0000313" key="6">
    <source>
        <dbReference type="EMBL" id="KMW19771.1"/>
    </source>
</evidence>
<keyword evidence="2" id="KW-0238">DNA-binding</keyword>
<dbReference type="PROSITE" id="PS51063">
    <property type="entry name" value="HTH_CRP_2"/>
    <property type="match status" value="1"/>
</dbReference>
<name>A0A0J9C5R6_9FIRM</name>
<organism evidence="6 7">
    <name type="scientific">[Clostridium] citroniae WAL-19142</name>
    <dbReference type="NCBI Taxonomy" id="742734"/>
    <lineage>
        <taxon>Bacteria</taxon>
        <taxon>Bacillati</taxon>
        <taxon>Bacillota</taxon>
        <taxon>Clostridia</taxon>
        <taxon>Lachnospirales</taxon>
        <taxon>Lachnospiraceae</taxon>
        <taxon>Enterocloster</taxon>
    </lineage>
</organism>
<dbReference type="InterPro" id="IPR014710">
    <property type="entry name" value="RmlC-like_jellyroll"/>
</dbReference>
<dbReference type="PRINTS" id="PR00034">
    <property type="entry name" value="HTHCRP"/>
</dbReference>
<evidence type="ECO:0008006" key="8">
    <source>
        <dbReference type="Google" id="ProtNLM"/>
    </source>
</evidence>
<feature type="domain" description="Cyclic nucleotide-binding" evidence="4">
    <location>
        <begin position="18"/>
        <end position="85"/>
    </location>
</feature>
<dbReference type="GO" id="GO:0006355">
    <property type="term" value="P:regulation of DNA-templated transcription"/>
    <property type="evidence" value="ECO:0007669"/>
    <property type="project" value="InterPro"/>
</dbReference>
<dbReference type="Proteomes" id="UP000037392">
    <property type="component" value="Unassembled WGS sequence"/>
</dbReference>
<dbReference type="CDD" id="cd00038">
    <property type="entry name" value="CAP_ED"/>
    <property type="match status" value="1"/>
</dbReference>
<dbReference type="InterPro" id="IPR000595">
    <property type="entry name" value="cNMP-bd_dom"/>
</dbReference>
<gene>
    <name evidence="6" type="ORF">HMPREF9470_02511</name>
</gene>
<dbReference type="SUPFAM" id="SSF51206">
    <property type="entry name" value="cAMP-binding domain-like"/>
    <property type="match status" value="1"/>
</dbReference>
<evidence type="ECO:0000313" key="7">
    <source>
        <dbReference type="Proteomes" id="UP000037392"/>
    </source>
</evidence>
<dbReference type="Pfam" id="PF00027">
    <property type="entry name" value="cNMP_binding"/>
    <property type="match status" value="1"/>
</dbReference>
<dbReference type="InterPro" id="IPR018490">
    <property type="entry name" value="cNMP-bd_dom_sf"/>
</dbReference>
<dbReference type="SUPFAM" id="SSF46785">
    <property type="entry name" value="Winged helix' DNA-binding domain"/>
    <property type="match status" value="1"/>
</dbReference>
<dbReference type="GO" id="GO:0003677">
    <property type="term" value="F:DNA binding"/>
    <property type="evidence" value="ECO:0007669"/>
    <property type="project" value="UniProtKB-KW"/>
</dbReference>
<dbReference type="InterPro" id="IPR036388">
    <property type="entry name" value="WH-like_DNA-bd_sf"/>
</dbReference>
<dbReference type="GeneID" id="93164167"/>
<reference evidence="6 7" key="1">
    <citation type="submission" date="2011-04" db="EMBL/GenBank/DDBJ databases">
        <title>The Genome Sequence of Clostridium citroniae WAL-19142.</title>
        <authorList>
            <consortium name="The Broad Institute Genome Sequencing Platform"/>
            <person name="Earl A."/>
            <person name="Ward D."/>
            <person name="Feldgarden M."/>
            <person name="Gevers D."/>
            <person name="Warren Y.A."/>
            <person name="Tyrrell K.L."/>
            <person name="Citron D.M."/>
            <person name="Goldstein E.J."/>
            <person name="Daigneault M."/>
            <person name="Allen-Vercoe E."/>
            <person name="Young S.K."/>
            <person name="Zeng Q."/>
            <person name="Gargeya S."/>
            <person name="Fitzgerald M."/>
            <person name="Haas B."/>
            <person name="Abouelleil A."/>
            <person name="Alvarado L."/>
            <person name="Arachchi H.M."/>
            <person name="Berlin A."/>
            <person name="Brown A."/>
            <person name="Chapman S.B."/>
            <person name="Chen Z."/>
            <person name="Dunbar C."/>
            <person name="Freedman E."/>
            <person name="Gearin G."/>
            <person name="Gellesch M."/>
            <person name="Goldberg J."/>
            <person name="Griggs A."/>
            <person name="Gujja S."/>
            <person name="Heilman E.R."/>
            <person name="Heiman D."/>
            <person name="Howarth C."/>
            <person name="Larson L."/>
            <person name="Lui A."/>
            <person name="MacDonald P.J."/>
            <person name="Mehta T."/>
            <person name="Montmayeur A."/>
            <person name="Murphy C."/>
            <person name="Neiman D."/>
            <person name="Pearson M."/>
            <person name="Priest M."/>
            <person name="Roberts A."/>
            <person name="Saif S."/>
            <person name="Shea T."/>
            <person name="Shenoy N."/>
            <person name="Sisk P."/>
            <person name="Stolte C."/>
            <person name="Sykes S."/>
            <person name="White J."/>
            <person name="Yandava C."/>
            <person name="Wortman J."/>
            <person name="Nusbaum C."/>
            <person name="Birren B."/>
        </authorList>
    </citation>
    <scope>NUCLEOTIDE SEQUENCE [LARGE SCALE GENOMIC DNA]</scope>
    <source>
        <strain evidence="6 7">WAL-19142</strain>
    </source>
</reference>
<dbReference type="OrthoDB" id="9776746at2"/>